<evidence type="ECO:0000313" key="1">
    <source>
        <dbReference type="EMBL" id="CDG84016.1"/>
    </source>
</evidence>
<sequence length="46" mass="5190">MIPFGYQIDNFESNTADVSHAVRQDDRNFCVCGANISIVPLNNFKK</sequence>
<dbReference type="AlphaFoldDB" id="W0V811"/>
<protein>
    <submittedName>
        <fullName evidence="1">Uncharacterized protein</fullName>
    </submittedName>
</protein>
<accession>W0V811</accession>
<dbReference type="KEGG" id="jag:GJA_3397"/>
<reference evidence="1 2" key="1">
    <citation type="journal article" date="2015" name="Genome Announc.">
        <title>Genome Sequence of Mushroom Soft-Rot Pathogen Janthinobacterium agaricidamnosum.</title>
        <authorList>
            <person name="Graupner K."/>
            <person name="Lackner G."/>
            <person name="Hertweck C."/>
        </authorList>
    </citation>
    <scope>NUCLEOTIDE SEQUENCE [LARGE SCALE GENOMIC DNA]</scope>
    <source>
        <strain evidence="2">NBRC 102515 / DSM 9628</strain>
    </source>
</reference>
<name>W0V811_9BURK</name>
<proteinExistence type="predicted"/>
<dbReference type="EMBL" id="HG322949">
    <property type="protein sequence ID" value="CDG84016.1"/>
    <property type="molecule type" value="Genomic_DNA"/>
</dbReference>
<dbReference type="Proteomes" id="UP000027604">
    <property type="component" value="Chromosome I"/>
</dbReference>
<gene>
    <name evidence="1" type="ORF">GJA_3397</name>
</gene>
<organism evidence="1 2">
    <name type="scientific">Janthinobacterium agaricidamnosum NBRC 102515 = DSM 9628</name>
    <dbReference type="NCBI Taxonomy" id="1349767"/>
    <lineage>
        <taxon>Bacteria</taxon>
        <taxon>Pseudomonadati</taxon>
        <taxon>Pseudomonadota</taxon>
        <taxon>Betaproteobacteria</taxon>
        <taxon>Burkholderiales</taxon>
        <taxon>Oxalobacteraceae</taxon>
        <taxon>Janthinobacterium</taxon>
    </lineage>
</organism>
<keyword evidence="2" id="KW-1185">Reference proteome</keyword>
<dbReference type="HOGENOM" id="CLU_3184670_0_0_4"/>
<evidence type="ECO:0000313" key="2">
    <source>
        <dbReference type="Proteomes" id="UP000027604"/>
    </source>
</evidence>